<evidence type="ECO:0000313" key="2">
    <source>
        <dbReference type="Proteomes" id="UP000239250"/>
    </source>
</evidence>
<evidence type="ECO:0000313" key="1">
    <source>
        <dbReference type="EMBL" id="AVP49306.1"/>
    </source>
</evidence>
<dbReference type="AlphaFoldDB" id="A0A2S0NJW6"/>
<dbReference type="RefSeq" id="WP_303662636.1">
    <property type="nucleotide sequence ID" value="NZ_CP027019.1"/>
</dbReference>
<organism evidence="1 2">
    <name type="scientific">Williamsoniiplasma luminosum</name>
    <dbReference type="NCBI Taxonomy" id="214888"/>
    <lineage>
        <taxon>Bacteria</taxon>
        <taxon>Bacillati</taxon>
        <taxon>Mycoplasmatota</taxon>
        <taxon>Mollicutes</taxon>
        <taxon>Entomoplasmatales</taxon>
        <taxon>Williamsoniiplasma</taxon>
    </lineage>
</organism>
<dbReference type="Proteomes" id="UP000239250">
    <property type="component" value="Chromosome"/>
</dbReference>
<dbReference type="EMBL" id="CP027019">
    <property type="protein sequence ID" value="AVP49306.1"/>
    <property type="molecule type" value="Genomic_DNA"/>
</dbReference>
<gene>
    <name evidence="1" type="ORF">C5T88_01785</name>
</gene>
<accession>A0A2S0NJW6</accession>
<sequence>MNENIKNNIFKEFDIVLYSNVHQNYIFEHLEDKKIELILEPTKEQYGFYRSKYIKSRPAIILKKISETRYLILPLTSSKDRDEKFQETFRTAFSFTQTNFKESYIQWDKVTVVSKKELQKLFRRKIRNNLTGKVEYKNYKTISDSTKRWIWKTYSQKIIEFEMFNFIELES</sequence>
<dbReference type="Gene3D" id="2.30.30.110">
    <property type="match status" value="1"/>
</dbReference>
<name>A0A2S0NJW6_9MOLU</name>
<proteinExistence type="predicted"/>
<dbReference type="InterPro" id="IPR011067">
    <property type="entry name" value="Plasmid_toxin/cell-grow_inhib"/>
</dbReference>
<protein>
    <submittedName>
        <fullName evidence="1">Uncharacterized protein</fullName>
    </submittedName>
</protein>
<reference evidence="2" key="1">
    <citation type="submission" date="2018-02" db="EMBL/GenBank/DDBJ databases">
        <title>Firefly genomes illuminate parallel origins of bioluminescence in beetles.</title>
        <authorList>
            <person name="Fallon T.R."/>
            <person name="Lower S.E.S."/>
            <person name="Behringer M."/>
            <person name="Weng J.-K."/>
        </authorList>
    </citation>
    <scope>NUCLEOTIDE SEQUENCE [LARGE SCALE GENOMIC DNA]</scope>
</reference>